<dbReference type="SUPFAM" id="SSF159501">
    <property type="entry name" value="EreA/ChaN-like"/>
    <property type="match status" value="1"/>
</dbReference>
<dbReference type="KEGG" id="pft:JBW_01208"/>
<dbReference type="InterPro" id="IPR007314">
    <property type="entry name" value="Cofac_haem-bd_dom"/>
</dbReference>
<organism evidence="2 3">
    <name type="scientific">Pelosinus fermentans JBW45</name>
    <dbReference type="NCBI Taxonomy" id="1192197"/>
    <lineage>
        <taxon>Bacteria</taxon>
        <taxon>Bacillati</taxon>
        <taxon>Bacillota</taxon>
        <taxon>Negativicutes</taxon>
        <taxon>Selenomonadales</taxon>
        <taxon>Sporomusaceae</taxon>
        <taxon>Pelosinus</taxon>
    </lineage>
</organism>
<dbReference type="EMBL" id="CP010978">
    <property type="protein sequence ID" value="AJQ26560.1"/>
    <property type="molecule type" value="Genomic_DNA"/>
</dbReference>
<dbReference type="HOGENOM" id="CLU_035488_0_1_9"/>
<accession>I8TV77</accession>
<dbReference type="AlphaFoldDB" id="I8TV77"/>
<dbReference type="STRING" id="1192197.JBW_01208"/>
<dbReference type="Proteomes" id="UP000005361">
    <property type="component" value="Chromosome"/>
</dbReference>
<dbReference type="OrthoDB" id="1680202at2"/>
<evidence type="ECO:0000259" key="1">
    <source>
        <dbReference type="Pfam" id="PF04187"/>
    </source>
</evidence>
<evidence type="ECO:0000313" key="2">
    <source>
        <dbReference type="EMBL" id="AJQ26560.1"/>
    </source>
</evidence>
<proteinExistence type="predicted"/>
<dbReference type="Gene3D" id="3.40.50.11550">
    <property type="match status" value="1"/>
</dbReference>
<gene>
    <name evidence="2" type="ORF">JBW_01208</name>
</gene>
<feature type="domain" description="Haem-binding uptake Tiki superfamily ChaN" evidence="1">
    <location>
        <begin position="51"/>
        <end position="250"/>
    </location>
</feature>
<dbReference type="Pfam" id="PF04187">
    <property type="entry name" value="Cofac_haem_bdg"/>
    <property type="match status" value="1"/>
</dbReference>
<dbReference type="RefSeq" id="WP_007957087.1">
    <property type="nucleotide sequence ID" value="NZ_CP010978.1"/>
</dbReference>
<reference evidence="2 3" key="1">
    <citation type="journal article" date="2015" name="Genome Announc.">
        <title>Complete Genome Sequence of Pelosinus fermentans JBW45, a Member of a Remarkably Competitive Group of Negativicutes in the Firmicutes Phylum.</title>
        <authorList>
            <person name="De Leon K.B."/>
            <person name="Utturkar S.M."/>
            <person name="Camilleri L.B."/>
            <person name="Elias D.A."/>
            <person name="Arkin A.P."/>
            <person name="Fields M.W."/>
            <person name="Brown S.D."/>
            <person name="Wall J.D."/>
        </authorList>
    </citation>
    <scope>NUCLEOTIDE SEQUENCE [LARGE SCALE GENOMIC DNA]</scope>
    <source>
        <strain evidence="2 3">JBW45</strain>
    </source>
</reference>
<reference evidence="3" key="2">
    <citation type="submission" date="2015-02" db="EMBL/GenBank/DDBJ databases">
        <title>Complete Genome Sequence of Pelosinus fermentans JBW45.</title>
        <authorList>
            <person name="De Leon K.B."/>
            <person name="Utturkar S.M."/>
            <person name="Camilleri L.B."/>
            <person name="Arkin A.P."/>
            <person name="Fields M.W."/>
            <person name="Brown S.D."/>
            <person name="Wall J.D."/>
        </authorList>
    </citation>
    <scope>NUCLEOTIDE SEQUENCE [LARGE SCALE GENOMIC DNA]</scope>
    <source>
        <strain evidence="3">JBW45</strain>
    </source>
</reference>
<name>I8TV77_9FIRM</name>
<sequence precursor="true">MKLMMRSITLLIAIWMTFFSVLVEANSADYQCYETVSGKAVSVDDVSQLFRDYNVMIFGEYHDNQALHRLEEELLRTVYAQHSALTISLEMFERDVQQPLNDYLASDITETAFLAQSRPWPNYQSDYRPLVEFAKKEGLQVLAANIPRPMASHYARQSSLEGIDETMRQYLPAVHRTPDGEYKRRFFTQMQSVKAMPKEQMEAFYRAQCLKDNTMAESIVEHYRHYPDRKIIHYQGDFHGRYRLGVVEKLQALEPSLRILVITPVLVDDFGDGAVKARNLQADGDIVVFVKRTTL</sequence>
<dbReference type="PIRSF" id="PIRSF020419">
    <property type="entry name" value="Fe_uptake_reg_CjrA_prd"/>
    <property type="match status" value="1"/>
</dbReference>
<protein>
    <recommendedName>
        <fullName evidence="1">Haem-binding uptake Tiki superfamily ChaN domain-containing protein</fullName>
    </recommendedName>
</protein>
<evidence type="ECO:0000313" key="3">
    <source>
        <dbReference type="Proteomes" id="UP000005361"/>
    </source>
</evidence>
<dbReference type="CDD" id="cd14727">
    <property type="entry name" value="ChanN-like"/>
    <property type="match status" value="1"/>
</dbReference>
<dbReference type="InterPro" id="IPR016773">
    <property type="entry name" value="Fe3_uptake_reg_CjrA_prd"/>
</dbReference>